<dbReference type="GO" id="GO:0005886">
    <property type="term" value="C:plasma membrane"/>
    <property type="evidence" value="ECO:0007669"/>
    <property type="project" value="UniProtKB-SubCell"/>
</dbReference>
<evidence type="ECO:0000256" key="5">
    <source>
        <dbReference type="ARBA" id="ARBA00022679"/>
    </source>
</evidence>
<keyword evidence="5" id="KW-0808">Transferase</keyword>
<dbReference type="RefSeq" id="WP_130104179.1">
    <property type="nucleotide sequence ID" value="NZ_SDWW01000071.1"/>
</dbReference>
<evidence type="ECO:0000259" key="12">
    <source>
        <dbReference type="PROSITE" id="PS50109"/>
    </source>
</evidence>
<keyword evidence="15" id="KW-1185">Reference proteome</keyword>
<dbReference type="Pfam" id="PF00512">
    <property type="entry name" value="HisKA"/>
    <property type="match status" value="1"/>
</dbReference>
<sequence>MKRVRSWISGRRDLGTRLLGAILVVVMVGGATAWVVVAGIGPAIFHNHMGHIGGSSAFATLHAEEAFRTASALSLALALAAALLTSVVVSIFVARRVSRSLTPVTEAAGRVAGGDYTARVPAVGMGTEFDDLAEAFNTMAADLGRIEVSRSQMLGDLAHEMRTPVTTLGAYLEAIAEGVEQADAPTLAMLGDQVARLARLSEDIALVTTAEEGRLTMRRTILAVAQVVADATAQATHRYTTGGVGLDVRVSPIAATTMIDADADRIAQVLTNLLDNALRHTSPGGRVTLMADRAGASVRIVVADDGEGIPPDHLPHLFDRFYRVDTARDRGHGGSGVGLAIAKVITEAHGGTITAHSDGPGRGAVFTVTLPAVGAT</sequence>
<dbReference type="InterPro" id="IPR003594">
    <property type="entry name" value="HATPase_dom"/>
</dbReference>
<keyword evidence="7 14" id="KW-0418">Kinase</keyword>
<feature type="transmembrane region" description="Helical" evidence="11">
    <location>
        <begin position="72"/>
        <end position="94"/>
    </location>
</feature>
<dbReference type="Gene3D" id="1.10.287.130">
    <property type="match status" value="1"/>
</dbReference>
<dbReference type="InterPro" id="IPR005467">
    <property type="entry name" value="His_kinase_dom"/>
</dbReference>
<evidence type="ECO:0000313" key="15">
    <source>
        <dbReference type="Proteomes" id="UP000293764"/>
    </source>
</evidence>
<dbReference type="Pfam" id="PF02518">
    <property type="entry name" value="HATPase_c"/>
    <property type="match status" value="1"/>
</dbReference>
<evidence type="ECO:0000256" key="8">
    <source>
        <dbReference type="ARBA" id="ARBA00022989"/>
    </source>
</evidence>
<dbReference type="OrthoDB" id="9757990at2"/>
<feature type="domain" description="Histidine kinase" evidence="12">
    <location>
        <begin position="156"/>
        <end position="374"/>
    </location>
</feature>
<feature type="transmembrane region" description="Helical" evidence="11">
    <location>
        <begin position="21"/>
        <end position="45"/>
    </location>
</feature>
<dbReference type="CDD" id="cd00075">
    <property type="entry name" value="HATPase"/>
    <property type="match status" value="1"/>
</dbReference>
<evidence type="ECO:0000256" key="10">
    <source>
        <dbReference type="ARBA" id="ARBA00023136"/>
    </source>
</evidence>
<dbReference type="PANTHER" id="PTHR45436:SF5">
    <property type="entry name" value="SENSOR HISTIDINE KINASE TRCS"/>
    <property type="match status" value="1"/>
</dbReference>
<dbReference type="FunFam" id="3.30.565.10:FF:000006">
    <property type="entry name" value="Sensor histidine kinase WalK"/>
    <property type="match status" value="1"/>
</dbReference>
<dbReference type="SMART" id="SM00304">
    <property type="entry name" value="HAMP"/>
    <property type="match status" value="1"/>
</dbReference>
<evidence type="ECO:0000259" key="13">
    <source>
        <dbReference type="PROSITE" id="PS50885"/>
    </source>
</evidence>
<dbReference type="Gene3D" id="3.30.565.10">
    <property type="entry name" value="Histidine kinase-like ATPase, C-terminal domain"/>
    <property type="match status" value="1"/>
</dbReference>
<keyword evidence="6 11" id="KW-0812">Transmembrane</keyword>
<dbReference type="PROSITE" id="PS50109">
    <property type="entry name" value="HIS_KIN"/>
    <property type="match status" value="1"/>
</dbReference>
<evidence type="ECO:0000256" key="6">
    <source>
        <dbReference type="ARBA" id="ARBA00022692"/>
    </source>
</evidence>
<dbReference type="PANTHER" id="PTHR45436">
    <property type="entry name" value="SENSOR HISTIDINE KINASE YKOH"/>
    <property type="match status" value="1"/>
</dbReference>
<dbReference type="SUPFAM" id="SSF47384">
    <property type="entry name" value="Homodimeric domain of signal transducing histidine kinase"/>
    <property type="match status" value="1"/>
</dbReference>
<dbReference type="PRINTS" id="PR00344">
    <property type="entry name" value="BCTRLSENSOR"/>
</dbReference>
<dbReference type="InterPro" id="IPR003661">
    <property type="entry name" value="HisK_dim/P_dom"/>
</dbReference>
<dbReference type="SMART" id="SM00387">
    <property type="entry name" value="HATPase_c"/>
    <property type="match status" value="1"/>
</dbReference>
<dbReference type="EMBL" id="SDWW01000071">
    <property type="protein sequence ID" value="RYV49478.1"/>
    <property type="molecule type" value="Genomic_DNA"/>
</dbReference>
<dbReference type="InterPro" id="IPR036890">
    <property type="entry name" value="HATPase_C_sf"/>
</dbReference>
<reference evidence="14 15" key="1">
    <citation type="submission" date="2019-01" db="EMBL/GenBank/DDBJ databases">
        <title>Novel species of Cellulomonas.</title>
        <authorList>
            <person name="Liu Q."/>
            <person name="Xin Y.-H."/>
        </authorList>
    </citation>
    <scope>NUCLEOTIDE SEQUENCE [LARGE SCALE GENOMIC DNA]</scope>
    <source>
        <strain evidence="14 15">HLT2-17</strain>
    </source>
</reference>
<dbReference type="CDD" id="cd00082">
    <property type="entry name" value="HisKA"/>
    <property type="match status" value="1"/>
</dbReference>
<dbReference type="CDD" id="cd06225">
    <property type="entry name" value="HAMP"/>
    <property type="match status" value="1"/>
</dbReference>
<accession>A0A4Q5MVA8</accession>
<evidence type="ECO:0000256" key="11">
    <source>
        <dbReference type="SAM" id="Phobius"/>
    </source>
</evidence>
<evidence type="ECO:0000313" key="14">
    <source>
        <dbReference type="EMBL" id="RYV49478.1"/>
    </source>
</evidence>
<comment type="subcellular location">
    <subcellularLocation>
        <location evidence="2">Cell membrane</location>
    </subcellularLocation>
</comment>
<dbReference type="PROSITE" id="PS50885">
    <property type="entry name" value="HAMP"/>
    <property type="match status" value="1"/>
</dbReference>
<dbReference type="InterPro" id="IPR003660">
    <property type="entry name" value="HAMP_dom"/>
</dbReference>
<evidence type="ECO:0000256" key="7">
    <source>
        <dbReference type="ARBA" id="ARBA00022777"/>
    </source>
</evidence>
<name>A0A4Q5MVA8_9MICO</name>
<keyword evidence="4" id="KW-0597">Phosphoprotein</keyword>
<dbReference type="EC" id="2.7.13.3" evidence="3"/>
<dbReference type="InterPro" id="IPR004358">
    <property type="entry name" value="Sig_transdc_His_kin-like_C"/>
</dbReference>
<comment type="caution">
    <text evidence="14">The sequence shown here is derived from an EMBL/GenBank/DDBJ whole genome shotgun (WGS) entry which is preliminary data.</text>
</comment>
<dbReference type="Gene3D" id="6.10.340.10">
    <property type="match status" value="1"/>
</dbReference>
<dbReference type="InterPro" id="IPR050428">
    <property type="entry name" value="TCS_sensor_his_kinase"/>
</dbReference>
<comment type="catalytic activity">
    <reaction evidence="1">
        <text>ATP + protein L-histidine = ADP + protein N-phospho-L-histidine.</text>
        <dbReference type="EC" id="2.7.13.3"/>
    </reaction>
</comment>
<feature type="domain" description="HAMP" evidence="13">
    <location>
        <begin position="95"/>
        <end position="148"/>
    </location>
</feature>
<keyword evidence="8 11" id="KW-1133">Transmembrane helix</keyword>
<evidence type="ECO:0000256" key="3">
    <source>
        <dbReference type="ARBA" id="ARBA00012438"/>
    </source>
</evidence>
<dbReference type="Pfam" id="PF00672">
    <property type="entry name" value="HAMP"/>
    <property type="match status" value="1"/>
</dbReference>
<gene>
    <name evidence="14" type="ORF">EUA98_18565</name>
</gene>
<evidence type="ECO:0000256" key="9">
    <source>
        <dbReference type="ARBA" id="ARBA00023012"/>
    </source>
</evidence>
<keyword evidence="10 11" id="KW-0472">Membrane</keyword>
<organism evidence="14 15">
    <name type="scientific">Pengzhenrongella frigida</name>
    <dbReference type="NCBI Taxonomy" id="1259133"/>
    <lineage>
        <taxon>Bacteria</taxon>
        <taxon>Bacillati</taxon>
        <taxon>Actinomycetota</taxon>
        <taxon>Actinomycetes</taxon>
        <taxon>Micrococcales</taxon>
        <taxon>Pengzhenrongella</taxon>
    </lineage>
</organism>
<dbReference type="SUPFAM" id="SSF158472">
    <property type="entry name" value="HAMP domain-like"/>
    <property type="match status" value="1"/>
</dbReference>
<dbReference type="InterPro" id="IPR036097">
    <property type="entry name" value="HisK_dim/P_sf"/>
</dbReference>
<dbReference type="Proteomes" id="UP000293764">
    <property type="component" value="Unassembled WGS sequence"/>
</dbReference>
<dbReference type="GO" id="GO:0000155">
    <property type="term" value="F:phosphorelay sensor kinase activity"/>
    <property type="evidence" value="ECO:0007669"/>
    <property type="project" value="InterPro"/>
</dbReference>
<dbReference type="SMART" id="SM00388">
    <property type="entry name" value="HisKA"/>
    <property type="match status" value="1"/>
</dbReference>
<evidence type="ECO:0000256" key="4">
    <source>
        <dbReference type="ARBA" id="ARBA00022553"/>
    </source>
</evidence>
<evidence type="ECO:0000256" key="2">
    <source>
        <dbReference type="ARBA" id="ARBA00004236"/>
    </source>
</evidence>
<keyword evidence="9" id="KW-0902">Two-component regulatory system</keyword>
<dbReference type="SUPFAM" id="SSF55874">
    <property type="entry name" value="ATPase domain of HSP90 chaperone/DNA topoisomerase II/histidine kinase"/>
    <property type="match status" value="1"/>
</dbReference>
<dbReference type="AlphaFoldDB" id="A0A4Q5MVA8"/>
<protein>
    <recommendedName>
        <fullName evidence="3">histidine kinase</fullName>
        <ecNumber evidence="3">2.7.13.3</ecNumber>
    </recommendedName>
</protein>
<proteinExistence type="predicted"/>
<evidence type="ECO:0000256" key="1">
    <source>
        <dbReference type="ARBA" id="ARBA00000085"/>
    </source>
</evidence>